<evidence type="ECO:0000256" key="4">
    <source>
        <dbReference type="ARBA" id="ARBA00022691"/>
    </source>
</evidence>
<gene>
    <name evidence="5" type="primary">EFM7</name>
    <name evidence="6" type="ORF">PBRASI_LOCUS5415</name>
</gene>
<keyword evidence="3 5" id="KW-0808">Transferase</keyword>
<protein>
    <recommendedName>
        <fullName evidence="5">Protein N-terminal and lysine N-methyltransferase EFM7</fullName>
        <ecNumber evidence="5">2.1.1.-</ecNumber>
    </recommendedName>
    <alternativeName>
        <fullName evidence="5">Elongation factor methyltransferase 7</fullName>
    </alternativeName>
</protein>
<dbReference type="GO" id="GO:0071885">
    <property type="term" value="F:N-terminal protein N-methyltransferase activity"/>
    <property type="evidence" value="ECO:0007669"/>
    <property type="project" value="UniProtKB-UniRule"/>
</dbReference>
<evidence type="ECO:0000256" key="2">
    <source>
        <dbReference type="ARBA" id="ARBA00022603"/>
    </source>
</evidence>
<comment type="caution">
    <text evidence="6">The sequence shown here is derived from an EMBL/GenBank/DDBJ whole genome shotgun (WGS) entry which is preliminary data.</text>
</comment>
<organism evidence="6 7">
    <name type="scientific">Paraglomus brasilianum</name>
    <dbReference type="NCBI Taxonomy" id="144538"/>
    <lineage>
        <taxon>Eukaryota</taxon>
        <taxon>Fungi</taxon>
        <taxon>Fungi incertae sedis</taxon>
        <taxon>Mucoromycota</taxon>
        <taxon>Glomeromycotina</taxon>
        <taxon>Glomeromycetes</taxon>
        <taxon>Paraglomerales</taxon>
        <taxon>Paraglomeraceae</taxon>
        <taxon>Paraglomus</taxon>
    </lineage>
</organism>
<keyword evidence="1 5" id="KW-0963">Cytoplasm</keyword>
<feature type="binding site" evidence="5">
    <location>
        <position position="63"/>
    </location>
    <ligand>
        <name>S-adenosyl-L-methionine</name>
        <dbReference type="ChEBI" id="CHEBI:59789"/>
    </ligand>
</feature>
<evidence type="ECO:0000313" key="7">
    <source>
        <dbReference type="Proteomes" id="UP000789739"/>
    </source>
</evidence>
<feature type="binding site" evidence="5">
    <location>
        <position position="145"/>
    </location>
    <ligand>
        <name>S-adenosyl-L-methionine</name>
        <dbReference type="ChEBI" id="CHEBI:59789"/>
    </ligand>
</feature>
<accession>A0A9N9BB96</accession>
<comment type="subcellular location">
    <subcellularLocation>
        <location evidence="5">Cytoplasm</location>
    </subcellularLocation>
</comment>
<dbReference type="GO" id="GO:0005737">
    <property type="term" value="C:cytoplasm"/>
    <property type="evidence" value="ECO:0007669"/>
    <property type="project" value="UniProtKB-SubCell"/>
</dbReference>
<proteinExistence type="inferred from homology"/>
<dbReference type="InterPro" id="IPR019410">
    <property type="entry name" value="Methyltransf_16"/>
</dbReference>
<evidence type="ECO:0000256" key="1">
    <source>
        <dbReference type="ARBA" id="ARBA00022490"/>
    </source>
</evidence>
<dbReference type="SUPFAM" id="SSF53335">
    <property type="entry name" value="S-adenosyl-L-methionine-dependent methyltransferases"/>
    <property type="match status" value="1"/>
</dbReference>
<sequence>MDNSILEEHDLSLFQEPEGFRPPSPEPTFQVFERQPEHVEPGTLDRLTVRLVGSHPLWGHYLWNAAKCLSWYLDEHKELVRGNTVLELGAGAALPSFVAMLNGAERVVITDYPDNILIQNIEYNMSNIFSNSHEREKFAVMGHVWGKDTRPLLNLLSSNPLQSSDSVSPLFDLIILSDLIFNHSQHHALLSTCQSCLSPSGVALVFYTHHKPHLAHKDMNFFELAQKEFDFRVEKIYERRMTPMFEKDHGDVNDRATVHGYKICKQ</sequence>
<dbReference type="PANTHER" id="PTHR14614:SF10">
    <property type="entry name" value="PROTEIN N-TERMINAL AND LYSINE N-METHYLTRANSFERASE EFM7"/>
    <property type="match status" value="1"/>
</dbReference>
<dbReference type="Pfam" id="PF10294">
    <property type="entry name" value="Methyltransf_16"/>
    <property type="match status" value="1"/>
</dbReference>
<name>A0A9N9BB96_9GLOM</name>
<dbReference type="EMBL" id="CAJVPI010000630">
    <property type="protein sequence ID" value="CAG8557493.1"/>
    <property type="molecule type" value="Genomic_DNA"/>
</dbReference>
<keyword evidence="7" id="KW-1185">Reference proteome</keyword>
<dbReference type="OrthoDB" id="46564at2759"/>
<dbReference type="InterPro" id="IPR025784">
    <property type="entry name" value="EFM7"/>
</dbReference>
<dbReference type="PROSITE" id="PS51560">
    <property type="entry name" value="SAM_MT_NNT1"/>
    <property type="match status" value="1"/>
</dbReference>
<evidence type="ECO:0000256" key="5">
    <source>
        <dbReference type="HAMAP-Rule" id="MF_03223"/>
    </source>
</evidence>
<dbReference type="AlphaFoldDB" id="A0A9N9BB96"/>
<dbReference type="PANTHER" id="PTHR14614">
    <property type="entry name" value="HEPATOCELLULAR CARCINOMA-ASSOCIATED ANTIGEN"/>
    <property type="match status" value="1"/>
</dbReference>
<keyword evidence="4 5" id="KW-0949">S-adenosyl-L-methionine</keyword>
<evidence type="ECO:0000313" key="6">
    <source>
        <dbReference type="EMBL" id="CAG8557493.1"/>
    </source>
</evidence>
<feature type="binding site" evidence="5">
    <location>
        <position position="177"/>
    </location>
    <ligand>
        <name>S-adenosyl-L-methionine</name>
        <dbReference type="ChEBI" id="CHEBI:59789"/>
    </ligand>
</feature>
<dbReference type="HAMAP" id="MF_03223">
    <property type="entry name" value="Methyltr_EFM7"/>
    <property type="match status" value="1"/>
</dbReference>
<dbReference type="GO" id="GO:0032259">
    <property type="term" value="P:methylation"/>
    <property type="evidence" value="ECO:0007669"/>
    <property type="project" value="UniProtKB-KW"/>
</dbReference>
<feature type="binding site" evidence="5">
    <location>
        <begin position="89"/>
        <end position="91"/>
    </location>
    <ligand>
        <name>S-adenosyl-L-methionine</name>
        <dbReference type="ChEBI" id="CHEBI:59789"/>
    </ligand>
</feature>
<dbReference type="Gene3D" id="3.40.50.150">
    <property type="entry name" value="Vaccinia Virus protein VP39"/>
    <property type="match status" value="1"/>
</dbReference>
<dbReference type="EC" id="2.1.1.-" evidence="5"/>
<dbReference type="GO" id="GO:0016279">
    <property type="term" value="F:protein-lysine N-methyltransferase activity"/>
    <property type="evidence" value="ECO:0007669"/>
    <property type="project" value="UniProtKB-UniRule"/>
</dbReference>
<dbReference type="Proteomes" id="UP000789739">
    <property type="component" value="Unassembled WGS sequence"/>
</dbReference>
<evidence type="ECO:0000256" key="3">
    <source>
        <dbReference type="ARBA" id="ARBA00022679"/>
    </source>
</evidence>
<comment type="similarity">
    <text evidence="5">Belongs to the class I-like SAM-binding methyltransferase superfamily. EFM7 family.</text>
</comment>
<reference evidence="6" key="1">
    <citation type="submission" date="2021-06" db="EMBL/GenBank/DDBJ databases">
        <authorList>
            <person name="Kallberg Y."/>
            <person name="Tangrot J."/>
            <person name="Rosling A."/>
        </authorList>
    </citation>
    <scope>NUCLEOTIDE SEQUENCE</scope>
    <source>
        <strain evidence="6">BR232B</strain>
    </source>
</reference>
<keyword evidence="2 5" id="KW-0489">Methyltransferase</keyword>
<comment type="function">
    <text evidence="5">S-adenosyl-L-methionine-dependent protein methyltransferase that trimethylates the N-terminal glycine 'Gly-2' of elongation factor 1-alpha, before also catalyzing the mono- and dimethylation of 'Lys-3'.</text>
</comment>
<dbReference type="InterPro" id="IPR029063">
    <property type="entry name" value="SAM-dependent_MTases_sf"/>
</dbReference>
<feature type="binding site" evidence="5">
    <location>
        <position position="111"/>
    </location>
    <ligand>
        <name>S-adenosyl-L-methionine</name>
        <dbReference type="ChEBI" id="CHEBI:59789"/>
    </ligand>
</feature>